<protein>
    <submittedName>
        <fullName evidence="11">Uncharacterized protein LOC106811425 isoform X1</fullName>
    </submittedName>
</protein>
<evidence type="ECO:0000256" key="4">
    <source>
        <dbReference type="ARBA" id="ARBA00022837"/>
    </source>
</evidence>
<keyword evidence="10" id="KW-1185">Reference proteome</keyword>
<keyword evidence="8" id="KW-0472">Membrane</keyword>
<dbReference type="InterPro" id="IPR011992">
    <property type="entry name" value="EF-hand-dom_pair"/>
</dbReference>
<dbReference type="GeneID" id="106811425"/>
<gene>
    <name evidence="11" type="primary">LOC106811425</name>
</gene>
<evidence type="ECO:0000256" key="1">
    <source>
        <dbReference type="ARBA" id="ARBA00004613"/>
    </source>
</evidence>
<evidence type="ECO:0000256" key="8">
    <source>
        <dbReference type="SAM" id="Phobius"/>
    </source>
</evidence>
<evidence type="ECO:0000313" key="10">
    <source>
        <dbReference type="Proteomes" id="UP000695022"/>
    </source>
</evidence>
<keyword evidence="4" id="KW-0106">Calcium</keyword>
<sequence>MSTAVCVVRIGCLKVAPPSSPSLTALPPWELLLWTLLCIRVRRHNMRVLLVLLLAGLLIVAACASPARLHEAKRKHKDGDAARNRPDANEKNQPSIEDAAVADDDDDDDDDVDDVDDVDDDVSKTSKTRAGSTTAMRERNAPSMRWTNRTVAVRAPVSNQTTQGPRCAAVITSPTRRNVTCTSSGVCVRLGMWDVTTSATFTNTPSIAASASNERNDLGEEYIPLEKEAERKSEMKLVNPVIWKFCDLDKSSDRKLSRHELTQLKAPLVTLERCISPFLDNCDVDGDHYITLPEWGACLHLEEDEIKFKCKKYHNHHN</sequence>
<evidence type="ECO:0000256" key="2">
    <source>
        <dbReference type="ARBA" id="ARBA00022525"/>
    </source>
</evidence>
<keyword evidence="8" id="KW-0812">Transmembrane</keyword>
<dbReference type="SUPFAM" id="SSF47473">
    <property type="entry name" value="EF-hand"/>
    <property type="match status" value="1"/>
</dbReference>
<keyword evidence="6" id="KW-0325">Glycoprotein</keyword>
<dbReference type="Proteomes" id="UP000695022">
    <property type="component" value="Unplaced"/>
</dbReference>
<evidence type="ECO:0000256" key="6">
    <source>
        <dbReference type="ARBA" id="ARBA00023180"/>
    </source>
</evidence>
<dbReference type="Gene3D" id="1.10.238.10">
    <property type="entry name" value="EF-hand"/>
    <property type="match status" value="1"/>
</dbReference>
<dbReference type="PANTHER" id="PTHR13866:SF14">
    <property type="entry name" value="BM-40"/>
    <property type="match status" value="1"/>
</dbReference>
<feature type="region of interest" description="Disordered" evidence="7">
    <location>
        <begin position="70"/>
        <end position="141"/>
    </location>
</feature>
<feature type="compositionally biased region" description="Basic and acidic residues" evidence="7">
    <location>
        <begin position="77"/>
        <end position="90"/>
    </location>
</feature>
<feature type="compositionally biased region" description="Acidic residues" evidence="7">
    <location>
        <begin position="100"/>
        <end position="120"/>
    </location>
</feature>
<reference evidence="11" key="1">
    <citation type="submission" date="2025-08" db="UniProtKB">
        <authorList>
            <consortium name="RefSeq"/>
        </authorList>
    </citation>
    <scope>IDENTIFICATION</scope>
</reference>
<keyword evidence="2" id="KW-0964">Secreted</keyword>
<keyword evidence="8" id="KW-1133">Transmembrane helix</keyword>
<dbReference type="InterPro" id="IPR018247">
    <property type="entry name" value="EF_Hand_1_Ca_BS"/>
</dbReference>
<evidence type="ECO:0000313" key="11">
    <source>
        <dbReference type="RefSeq" id="XP_014670519.1"/>
    </source>
</evidence>
<proteinExistence type="predicted"/>
<dbReference type="InterPro" id="IPR019577">
    <property type="entry name" value="SPARC/Testican_Ca-bd-dom"/>
</dbReference>
<dbReference type="RefSeq" id="XP_014670519.1">
    <property type="nucleotide sequence ID" value="XM_014815033.1"/>
</dbReference>
<dbReference type="Pfam" id="PF10591">
    <property type="entry name" value="SPARC_Ca_bdg"/>
    <property type="match status" value="1"/>
</dbReference>
<dbReference type="PROSITE" id="PS00018">
    <property type="entry name" value="EF_HAND_1"/>
    <property type="match status" value="2"/>
</dbReference>
<accession>A0ABM1EE98</accession>
<evidence type="ECO:0000259" key="9">
    <source>
        <dbReference type="Pfam" id="PF10591"/>
    </source>
</evidence>
<evidence type="ECO:0000256" key="5">
    <source>
        <dbReference type="ARBA" id="ARBA00023157"/>
    </source>
</evidence>
<keyword evidence="3" id="KW-0732">Signal</keyword>
<comment type="subcellular location">
    <subcellularLocation>
        <location evidence="1">Secreted</location>
    </subcellularLocation>
</comment>
<feature type="transmembrane region" description="Helical" evidence="8">
    <location>
        <begin position="48"/>
        <end position="67"/>
    </location>
</feature>
<evidence type="ECO:0000256" key="3">
    <source>
        <dbReference type="ARBA" id="ARBA00022729"/>
    </source>
</evidence>
<organism evidence="10 11">
    <name type="scientific">Priapulus caudatus</name>
    <name type="common">Priapulid worm</name>
    <dbReference type="NCBI Taxonomy" id="37621"/>
    <lineage>
        <taxon>Eukaryota</taxon>
        <taxon>Metazoa</taxon>
        <taxon>Ecdysozoa</taxon>
        <taxon>Scalidophora</taxon>
        <taxon>Priapulida</taxon>
        <taxon>Priapulimorpha</taxon>
        <taxon>Priapulimorphida</taxon>
        <taxon>Priapulidae</taxon>
        <taxon>Priapulus</taxon>
    </lineage>
</organism>
<dbReference type="PANTHER" id="PTHR13866">
    <property type="entry name" value="SPARC OSTEONECTIN"/>
    <property type="match status" value="1"/>
</dbReference>
<evidence type="ECO:0000256" key="7">
    <source>
        <dbReference type="SAM" id="MobiDB-lite"/>
    </source>
</evidence>
<feature type="domain" description="SPARC/Testican calcium-binding" evidence="9">
    <location>
        <begin position="212"/>
        <end position="298"/>
    </location>
</feature>
<name>A0ABM1EE98_PRICU</name>
<keyword evidence="5" id="KW-1015">Disulfide bond</keyword>